<accession>A0A9E9NJF0</accession>
<geneLocation type="plasmid" evidence="2">
    <name>pJ14577</name>
</geneLocation>
<dbReference type="EMBL" id="CP114206">
    <property type="protein sequence ID" value="WAT94350.1"/>
    <property type="molecule type" value="Genomic_DNA"/>
</dbReference>
<keyword evidence="1" id="KW-0812">Transmembrane</keyword>
<organism evidence="2">
    <name type="scientific">Escherichia sp. J-18004577</name>
    <dbReference type="NCBI Taxonomy" id="2996464"/>
    <lineage>
        <taxon>Bacteria</taxon>
        <taxon>Pseudomonadati</taxon>
        <taxon>Pseudomonadota</taxon>
        <taxon>Gammaproteobacteria</taxon>
        <taxon>Enterobacterales</taxon>
        <taxon>Enterobacteriaceae</taxon>
        <taxon>Escherichia</taxon>
    </lineage>
</organism>
<gene>
    <name evidence="2" type="ORF">OS905_00270</name>
</gene>
<keyword evidence="1" id="KW-1133">Transmembrane helix</keyword>
<evidence type="ECO:0000313" key="2">
    <source>
        <dbReference type="EMBL" id="WAT94350.1"/>
    </source>
</evidence>
<dbReference type="RefSeq" id="WP_113532719.1">
    <property type="nucleotide sequence ID" value="NZ_CP114206.1"/>
</dbReference>
<reference evidence="2" key="1">
    <citation type="submission" date="2022-11" db="EMBL/GenBank/DDBJ databases">
        <authorList>
            <person name="Hao Y."/>
        </authorList>
    </citation>
    <scope>NUCLEOTIDE SEQUENCE</scope>
    <source>
        <strain evidence="2">J-18004577</strain>
        <plasmid evidence="2">pJ14577</plasmid>
    </source>
</reference>
<proteinExistence type="predicted"/>
<protein>
    <submittedName>
        <fullName evidence="2">Uncharacterized protein</fullName>
    </submittedName>
</protein>
<dbReference type="AlphaFoldDB" id="A0A9E9NJF0"/>
<evidence type="ECO:0000256" key="1">
    <source>
        <dbReference type="SAM" id="Phobius"/>
    </source>
</evidence>
<feature type="transmembrane region" description="Helical" evidence="1">
    <location>
        <begin position="56"/>
        <end position="74"/>
    </location>
</feature>
<name>A0A9E9NJF0_9ESCH</name>
<keyword evidence="2" id="KW-0614">Plasmid</keyword>
<sequence>MPGDWPGAEYKNESEIIEMKTTVRYVSKKKPEPPGNKRPVPRAARKPLKYFSKSEYLYAVLFFGFIIFATMRFYNKQAEVETTEPLGRVVSIDSNSRDFSTMVITTNTTHFLVPRPTVFSIGSDLSLQKLVAGDYQVCVDGKEICTKVEKREYLAIRPLP</sequence>
<keyword evidence="1" id="KW-0472">Membrane</keyword>